<dbReference type="PROSITE" id="PS50164">
    <property type="entry name" value="GIY_YIG"/>
    <property type="match status" value="1"/>
</dbReference>
<evidence type="ECO:0000256" key="1">
    <source>
        <dbReference type="ARBA" id="ARBA00007435"/>
    </source>
</evidence>
<keyword evidence="3" id="KW-0540">Nuclease</keyword>
<name>A0A1F6UYW1_9BACT</name>
<evidence type="ECO:0000259" key="2">
    <source>
        <dbReference type="PROSITE" id="PS50164"/>
    </source>
</evidence>
<proteinExistence type="inferred from homology"/>
<dbReference type="GO" id="GO:0004519">
    <property type="term" value="F:endonuclease activity"/>
    <property type="evidence" value="ECO:0007669"/>
    <property type="project" value="UniProtKB-KW"/>
</dbReference>
<evidence type="ECO:0000313" key="4">
    <source>
        <dbReference type="Proteomes" id="UP000177602"/>
    </source>
</evidence>
<comment type="caution">
    <text evidence="3">The sequence shown here is derived from an EMBL/GenBank/DDBJ whole genome shotgun (WGS) entry which is preliminary data.</text>
</comment>
<dbReference type="PANTHER" id="PTHR34477:SF1">
    <property type="entry name" value="UPF0213 PROTEIN YHBQ"/>
    <property type="match status" value="1"/>
</dbReference>
<dbReference type="PANTHER" id="PTHR34477">
    <property type="entry name" value="UPF0213 PROTEIN YHBQ"/>
    <property type="match status" value="1"/>
</dbReference>
<organism evidence="3 4">
    <name type="scientific">Candidatus Nomurabacteria bacterium RIFCSPHIGHO2_01_FULL_40_12</name>
    <dbReference type="NCBI Taxonomy" id="1801737"/>
    <lineage>
        <taxon>Bacteria</taxon>
        <taxon>Candidatus Nomuraibacteriota</taxon>
    </lineage>
</organism>
<dbReference type="SUPFAM" id="SSF82771">
    <property type="entry name" value="GIY-YIG endonuclease"/>
    <property type="match status" value="1"/>
</dbReference>
<dbReference type="Proteomes" id="UP000177602">
    <property type="component" value="Unassembled WGS sequence"/>
</dbReference>
<dbReference type="AlphaFoldDB" id="A0A1F6UYW1"/>
<dbReference type="Gene3D" id="3.40.1440.10">
    <property type="entry name" value="GIY-YIG endonuclease"/>
    <property type="match status" value="1"/>
</dbReference>
<feature type="domain" description="GIY-YIG" evidence="2">
    <location>
        <begin position="1"/>
        <end position="77"/>
    </location>
</feature>
<evidence type="ECO:0000313" key="3">
    <source>
        <dbReference type="EMBL" id="OGI62607.1"/>
    </source>
</evidence>
<gene>
    <name evidence="3" type="ORF">A2818_02145</name>
</gene>
<sequence>MYYLYILKCADETLYTGITTDLKRRIVEHNGGKLGARYTSARRPVKVVYSKKFKNRSTASREEARIKKLKRVDKLELIKKSRKLI</sequence>
<comment type="similarity">
    <text evidence="1">Belongs to the UPF0213 family.</text>
</comment>
<dbReference type="CDD" id="cd10456">
    <property type="entry name" value="GIY-YIG_UPF0213"/>
    <property type="match status" value="1"/>
</dbReference>
<keyword evidence="3" id="KW-0378">Hydrolase</keyword>
<dbReference type="InterPro" id="IPR050190">
    <property type="entry name" value="UPF0213_domain"/>
</dbReference>
<dbReference type="STRING" id="1801737.A2818_02145"/>
<dbReference type="InterPro" id="IPR000305">
    <property type="entry name" value="GIY-YIG_endonuc"/>
</dbReference>
<dbReference type="Pfam" id="PF01541">
    <property type="entry name" value="GIY-YIG"/>
    <property type="match status" value="1"/>
</dbReference>
<keyword evidence="3" id="KW-0255">Endonuclease</keyword>
<dbReference type="EMBL" id="MFTN01000025">
    <property type="protein sequence ID" value="OGI62607.1"/>
    <property type="molecule type" value="Genomic_DNA"/>
</dbReference>
<accession>A0A1F6UYW1</accession>
<dbReference type="InterPro" id="IPR035901">
    <property type="entry name" value="GIY-YIG_endonuc_sf"/>
</dbReference>
<reference evidence="3 4" key="1">
    <citation type="journal article" date="2016" name="Nat. Commun.">
        <title>Thousands of microbial genomes shed light on interconnected biogeochemical processes in an aquifer system.</title>
        <authorList>
            <person name="Anantharaman K."/>
            <person name="Brown C.T."/>
            <person name="Hug L.A."/>
            <person name="Sharon I."/>
            <person name="Castelle C.J."/>
            <person name="Probst A.J."/>
            <person name="Thomas B.C."/>
            <person name="Singh A."/>
            <person name="Wilkins M.J."/>
            <person name="Karaoz U."/>
            <person name="Brodie E.L."/>
            <person name="Williams K.H."/>
            <person name="Hubbard S.S."/>
            <person name="Banfield J.F."/>
        </authorList>
    </citation>
    <scope>NUCLEOTIDE SEQUENCE [LARGE SCALE GENOMIC DNA]</scope>
</reference>
<protein>
    <submittedName>
        <fullName evidence="3">Endonuclease</fullName>
    </submittedName>
</protein>